<keyword evidence="2" id="KW-1185">Reference proteome</keyword>
<dbReference type="RefSeq" id="WP_017973882.1">
    <property type="nucleotide sequence ID" value="NZ_FNKO01000002.1"/>
</dbReference>
<reference evidence="2" key="1">
    <citation type="submission" date="2016-10" db="EMBL/GenBank/DDBJ databases">
        <authorList>
            <person name="Varghese N."/>
            <person name="Submissions S."/>
        </authorList>
    </citation>
    <scope>NUCLEOTIDE SEQUENCE [LARGE SCALE GENOMIC DNA]</scope>
    <source>
        <strain evidence="2">DSM 45459</strain>
    </source>
</reference>
<organism evidence="1 2">
    <name type="scientific">Actinopolyspora saharensis</name>
    <dbReference type="NCBI Taxonomy" id="995062"/>
    <lineage>
        <taxon>Bacteria</taxon>
        <taxon>Bacillati</taxon>
        <taxon>Actinomycetota</taxon>
        <taxon>Actinomycetes</taxon>
        <taxon>Actinopolysporales</taxon>
        <taxon>Actinopolysporaceae</taxon>
        <taxon>Actinopolyspora</taxon>
    </lineage>
</organism>
<name>A0A1H1DCA7_9ACTN</name>
<dbReference type="STRING" id="995062.SAMN04489718_2014"/>
<evidence type="ECO:0000313" key="1">
    <source>
        <dbReference type="EMBL" id="SDQ74151.1"/>
    </source>
</evidence>
<evidence type="ECO:0000313" key="2">
    <source>
        <dbReference type="Proteomes" id="UP000199301"/>
    </source>
</evidence>
<accession>A0A1H1DCA7</accession>
<dbReference type="EMBL" id="FNKO01000002">
    <property type="protein sequence ID" value="SDQ74151.1"/>
    <property type="molecule type" value="Genomic_DNA"/>
</dbReference>
<protein>
    <submittedName>
        <fullName evidence="1">Uncharacterized protein</fullName>
    </submittedName>
</protein>
<proteinExistence type="predicted"/>
<gene>
    <name evidence="1" type="ORF">SAMN04489718_2014</name>
</gene>
<dbReference type="OrthoDB" id="5192908at2"/>
<dbReference type="Proteomes" id="UP000199301">
    <property type="component" value="Unassembled WGS sequence"/>
</dbReference>
<dbReference type="AlphaFoldDB" id="A0A1H1DCA7"/>
<sequence>MFDEANRHHIQKVVVDGEPYINSDDLADWVKDLRWQDPAAEQAAGYIAQELRLMGLADIDEESLSENS</sequence>